<dbReference type="InterPro" id="IPR006164">
    <property type="entry name" value="DNA_bd_Ku70/Ku80"/>
</dbReference>
<dbReference type="SUPFAM" id="SSF100939">
    <property type="entry name" value="SPOC domain-like"/>
    <property type="match status" value="1"/>
</dbReference>
<dbReference type="InterPro" id="IPR016194">
    <property type="entry name" value="SPOC-like_C_dom_sf"/>
</dbReference>
<dbReference type="PANTHER" id="PTHR41251:SF1">
    <property type="entry name" value="NON-HOMOLOGOUS END JOINING PROTEIN KU"/>
    <property type="match status" value="1"/>
</dbReference>
<gene>
    <name evidence="2" type="primary">ku</name>
    <name evidence="5" type="ORF">SAMN05216551_11916</name>
</gene>
<dbReference type="NCBIfam" id="TIGR02772">
    <property type="entry name" value="Ku_bact"/>
    <property type="match status" value="1"/>
</dbReference>
<protein>
    <recommendedName>
        <fullName evidence="2">Non-homologous end joining protein Ku</fullName>
    </recommendedName>
</protein>
<dbReference type="AlphaFoldDB" id="A0A1H2PW95"/>
<dbReference type="GO" id="GO:0003690">
    <property type="term" value="F:double-stranded DNA binding"/>
    <property type="evidence" value="ECO:0007669"/>
    <property type="project" value="UniProtKB-UniRule"/>
</dbReference>
<dbReference type="GO" id="GO:0006310">
    <property type="term" value="P:DNA recombination"/>
    <property type="evidence" value="ECO:0007669"/>
    <property type="project" value="UniProtKB-KW"/>
</dbReference>
<dbReference type="EMBL" id="FNLO01000019">
    <property type="protein sequence ID" value="SDV51596.1"/>
    <property type="molecule type" value="Genomic_DNA"/>
</dbReference>
<dbReference type="Pfam" id="PF02735">
    <property type="entry name" value="Ku"/>
    <property type="match status" value="1"/>
</dbReference>
<dbReference type="Proteomes" id="UP000243719">
    <property type="component" value="Unassembled WGS sequence"/>
</dbReference>
<dbReference type="STRING" id="1770053.SAMN05216551_11916"/>
<proteinExistence type="inferred from homology"/>
<evidence type="ECO:0000256" key="2">
    <source>
        <dbReference type="HAMAP-Rule" id="MF_01875"/>
    </source>
</evidence>
<accession>A0A1H2PW95</accession>
<evidence type="ECO:0000259" key="4">
    <source>
        <dbReference type="SMART" id="SM00559"/>
    </source>
</evidence>
<dbReference type="InterPro" id="IPR009187">
    <property type="entry name" value="Prok_Ku"/>
</dbReference>
<dbReference type="CDD" id="cd00789">
    <property type="entry name" value="KU_like"/>
    <property type="match status" value="1"/>
</dbReference>
<keyword evidence="1 2" id="KW-0238">DNA-binding</keyword>
<evidence type="ECO:0000256" key="1">
    <source>
        <dbReference type="ARBA" id="ARBA00023125"/>
    </source>
</evidence>
<comment type="similarity">
    <text evidence="2">Belongs to the prokaryotic Ku family.</text>
</comment>
<dbReference type="PIRSF" id="PIRSF006493">
    <property type="entry name" value="Prok_Ku"/>
    <property type="match status" value="1"/>
</dbReference>
<keyword evidence="2" id="KW-0233">DNA recombination</keyword>
<dbReference type="RefSeq" id="WP_235838089.1">
    <property type="nucleotide sequence ID" value="NZ_FNLO01000019.1"/>
</dbReference>
<dbReference type="PANTHER" id="PTHR41251">
    <property type="entry name" value="NON-HOMOLOGOUS END JOINING PROTEIN KU"/>
    <property type="match status" value="1"/>
</dbReference>
<keyword evidence="6" id="KW-1185">Reference proteome</keyword>
<comment type="function">
    <text evidence="2">With LigD forms a non-homologous end joining (NHEJ) DNA repair enzyme, which repairs dsDNA breaks with reduced fidelity. Binds linear dsDNA with 5'- and 3'- overhangs but not closed circular dsDNA nor ssDNA. Recruits and stimulates the ligase activity of LigD.</text>
</comment>
<sequence>MALHMTWHGAISFGLVHIPVKLYPATTHGRVGFDLLDRRTLDPIGYKKINKANGHEVSADNIVRGVQYEKGHYVVLSDDEIRAANVESTQRIDILAFVDAPQLSFLFLDTPYFLEPDKSGEKVYALLREALAASGKIGVALIVMHGKQHLCAVVSAGPVLSLTTLRWDAEVRSPEELKLPPEGTKANGINPRELEMAGRLIDDMTEEWAPAQYRDTFHDDIMALVQRKIDAGKSHELGAFAAPEEKAPKRGADVVDLSDLLRRSLGGRRDNARAAPASSGRRAAARSPARKRATRG</sequence>
<evidence type="ECO:0000313" key="6">
    <source>
        <dbReference type="Proteomes" id="UP000243719"/>
    </source>
</evidence>
<feature type="compositionally biased region" description="Low complexity" evidence="3">
    <location>
        <begin position="273"/>
        <end position="287"/>
    </location>
</feature>
<dbReference type="GO" id="GO:0006303">
    <property type="term" value="P:double-strand break repair via nonhomologous end joining"/>
    <property type="evidence" value="ECO:0007669"/>
    <property type="project" value="UniProtKB-UniRule"/>
</dbReference>
<keyword evidence="2" id="KW-0227">DNA damage</keyword>
<dbReference type="HAMAP" id="MF_01875">
    <property type="entry name" value="Prokaryotic_Ku"/>
    <property type="match status" value="1"/>
</dbReference>
<reference evidence="6" key="1">
    <citation type="submission" date="2016-09" db="EMBL/GenBank/DDBJ databases">
        <authorList>
            <person name="Varghese N."/>
            <person name="Submissions S."/>
        </authorList>
    </citation>
    <scope>NUCLEOTIDE SEQUENCE [LARGE SCALE GENOMIC DNA]</scope>
    <source>
        <strain evidence="6">JS23</strain>
    </source>
</reference>
<organism evidence="5 6">
    <name type="scientific">Chitinasiproducens palmae</name>
    <dbReference type="NCBI Taxonomy" id="1770053"/>
    <lineage>
        <taxon>Bacteria</taxon>
        <taxon>Pseudomonadati</taxon>
        <taxon>Pseudomonadota</taxon>
        <taxon>Betaproteobacteria</taxon>
        <taxon>Burkholderiales</taxon>
        <taxon>Burkholderiaceae</taxon>
        <taxon>Chitinasiproducens</taxon>
    </lineage>
</organism>
<evidence type="ECO:0000313" key="5">
    <source>
        <dbReference type="EMBL" id="SDV51596.1"/>
    </source>
</evidence>
<evidence type="ECO:0000256" key="3">
    <source>
        <dbReference type="SAM" id="MobiDB-lite"/>
    </source>
</evidence>
<feature type="region of interest" description="Disordered" evidence="3">
    <location>
        <begin position="265"/>
        <end position="296"/>
    </location>
</feature>
<comment type="subunit">
    <text evidence="2">Homodimer. Interacts with LigD.</text>
</comment>
<name>A0A1H2PW95_9BURK</name>
<keyword evidence="2" id="KW-0234">DNA repair</keyword>
<dbReference type="Gene3D" id="2.40.290.10">
    <property type="match status" value="1"/>
</dbReference>
<dbReference type="SMART" id="SM00559">
    <property type="entry name" value="Ku78"/>
    <property type="match status" value="1"/>
</dbReference>
<feature type="domain" description="Ku" evidence="4">
    <location>
        <begin position="54"/>
        <end position="182"/>
    </location>
</feature>